<feature type="compositionally biased region" description="Polar residues" evidence="2">
    <location>
        <begin position="657"/>
        <end position="675"/>
    </location>
</feature>
<gene>
    <name evidence="3" type="ORF">NA56DRAFT_106693</name>
</gene>
<feature type="compositionally biased region" description="Polar residues" evidence="2">
    <location>
        <begin position="481"/>
        <end position="493"/>
    </location>
</feature>
<evidence type="ECO:0000313" key="3">
    <source>
        <dbReference type="EMBL" id="PMD21952.1"/>
    </source>
</evidence>
<dbReference type="EMBL" id="KZ613479">
    <property type="protein sequence ID" value="PMD21952.1"/>
    <property type="molecule type" value="Genomic_DNA"/>
</dbReference>
<evidence type="ECO:0000256" key="1">
    <source>
        <dbReference type="SAM" id="Coils"/>
    </source>
</evidence>
<dbReference type="STRING" id="1745343.A0A2J6Q6Q7"/>
<keyword evidence="1" id="KW-0175">Coiled coil</keyword>
<evidence type="ECO:0000313" key="4">
    <source>
        <dbReference type="Proteomes" id="UP000235672"/>
    </source>
</evidence>
<dbReference type="Gene3D" id="1.20.58.1520">
    <property type="match status" value="1"/>
</dbReference>
<feature type="region of interest" description="Disordered" evidence="2">
    <location>
        <begin position="382"/>
        <end position="414"/>
    </location>
</feature>
<dbReference type="Pfam" id="PF03999">
    <property type="entry name" value="MAP65_ASE1"/>
    <property type="match status" value="1"/>
</dbReference>
<evidence type="ECO:0008006" key="5">
    <source>
        <dbReference type="Google" id="ProtNLM"/>
    </source>
</evidence>
<dbReference type="GO" id="GO:0008017">
    <property type="term" value="F:microtubule binding"/>
    <property type="evidence" value="ECO:0007669"/>
    <property type="project" value="InterPro"/>
</dbReference>
<sequence>MDTSYLSSQVSTIIGQLHGLFDEIGVPSHEREARESELFAALSETLHNQVRLVTAEKDDMTEEARRIITTIKQMEASLDDTKNRNDHQADDEDLKITFPLTRCLQGLKDKQLQISKLHRERFEQVKKLVQALESYSSHLESSFIKITLPPTAPNASIPPTFDLSPSYVTALDDEFTRVYEEYTRRVATVKALSEHIIQLWAELGTPQAQTDGMIVKYYRDSPEQLGLHEEDIARLRAKRDKLADEKKSREKRLKDLKTSVEGLWERLGVEEQDKKQFLNSNRGCGVRQINEFEDELSRLNELKRQNLHLFVEDARYKLQELWDSLYFSEEEMLEFTPAFSDVYSDALLEAHEQEIGRLEALKEQRAPTLALIEKHRSLVKERDDLQASSQDASRLLGRGQKGEKRDPTRLLREEKMRKRVAKELPKVAVEVRKVLEQWEDEYGRPFLVHGERYLDELEASEAKPVPGPRSKTPAGPPPSAAKNQKSAPPSRANSIKAPPPRAGAKTPVATGTVRRNPLAESVSRAAGAKSPSKIPARAPLASLNHGGNSPERRARPESRQETIRGKMGPPLRAPPPKMRDLFEPPLAPTPITRSRAESVASSGSVRHVEPEDTFYDGGYAQQQRGRPQSYHELKSSMRQNERDPHMSSSHHSGPPSRQISNNSNGTVSGSENWQTIEDDSEPEQDYSEAYYARLRAARAGKRFTPEDYPQGGQLKKQKGLPPSGAHAGLMENESNRIVSGSEAAWTDEDAF</sequence>
<dbReference type="GO" id="GO:0051256">
    <property type="term" value="P:mitotic spindle midzone assembly"/>
    <property type="evidence" value="ECO:0007669"/>
    <property type="project" value="TreeGrafter"/>
</dbReference>
<feature type="compositionally biased region" description="Low complexity" evidence="2">
    <location>
        <begin position="646"/>
        <end position="656"/>
    </location>
</feature>
<feature type="coiled-coil region" evidence="1">
    <location>
        <begin position="225"/>
        <end position="259"/>
    </location>
</feature>
<feature type="region of interest" description="Disordered" evidence="2">
    <location>
        <begin position="701"/>
        <end position="751"/>
    </location>
</feature>
<feature type="region of interest" description="Disordered" evidence="2">
    <location>
        <begin position="460"/>
        <end position="686"/>
    </location>
</feature>
<feature type="compositionally biased region" description="Acidic residues" evidence="2">
    <location>
        <begin position="676"/>
        <end position="686"/>
    </location>
</feature>
<feature type="compositionally biased region" description="Basic and acidic residues" evidence="2">
    <location>
        <begin position="400"/>
        <end position="414"/>
    </location>
</feature>
<dbReference type="AlphaFoldDB" id="A0A2J6Q6Q7"/>
<dbReference type="PANTHER" id="PTHR19321:SF41">
    <property type="entry name" value="FASCETTO-RELATED"/>
    <property type="match status" value="1"/>
</dbReference>
<dbReference type="GO" id="GO:0005737">
    <property type="term" value="C:cytoplasm"/>
    <property type="evidence" value="ECO:0007669"/>
    <property type="project" value="TreeGrafter"/>
</dbReference>
<organism evidence="3 4">
    <name type="scientific">Hyaloscypha hepaticicola</name>
    <dbReference type="NCBI Taxonomy" id="2082293"/>
    <lineage>
        <taxon>Eukaryota</taxon>
        <taxon>Fungi</taxon>
        <taxon>Dikarya</taxon>
        <taxon>Ascomycota</taxon>
        <taxon>Pezizomycotina</taxon>
        <taxon>Leotiomycetes</taxon>
        <taxon>Helotiales</taxon>
        <taxon>Hyaloscyphaceae</taxon>
        <taxon>Hyaloscypha</taxon>
    </lineage>
</organism>
<accession>A0A2J6Q6Q7</accession>
<dbReference type="InterPro" id="IPR007145">
    <property type="entry name" value="MAP65_Ase1_PRC1"/>
</dbReference>
<reference evidence="3 4" key="1">
    <citation type="submission" date="2016-05" db="EMBL/GenBank/DDBJ databases">
        <title>A degradative enzymes factory behind the ericoid mycorrhizal symbiosis.</title>
        <authorList>
            <consortium name="DOE Joint Genome Institute"/>
            <person name="Martino E."/>
            <person name="Morin E."/>
            <person name="Grelet G."/>
            <person name="Kuo A."/>
            <person name="Kohler A."/>
            <person name="Daghino S."/>
            <person name="Barry K."/>
            <person name="Choi C."/>
            <person name="Cichocki N."/>
            <person name="Clum A."/>
            <person name="Copeland A."/>
            <person name="Hainaut M."/>
            <person name="Haridas S."/>
            <person name="Labutti K."/>
            <person name="Lindquist E."/>
            <person name="Lipzen A."/>
            <person name="Khouja H.-R."/>
            <person name="Murat C."/>
            <person name="Ohm R."/>
            <person name="Olson A."/>
            <person name="Spatafora J."/>
            <person name="Veneault-Fourrey C."/>
            <person name="Henrissat B."/>
            <person name="Grigoriev I."/>
            <person name="Martin F."/>
            <person name="Perotto S."/>
        </authorList>
    </citation>
    <scope>NUCLEOTIDE SEQUENCE [LARGE SCALE GENOMIC DNA]</scope>
    <source>
        <strain evidence="3 4">UAMH 7357</strain>
    </source>
</reference>
<feature type="compositionally biased region" description="Basic and acidic residues" evidence="2">
    <location>
        <begin position="629"/>
        <end position="645"/>
    </location>
</feature>
<proteinExistence type="predicted"/>
<keyword evidence="4" id="KW-1185">Reference proteome</keyword>
<feature type="compositionally biased region" description="Basic and acidic residues" evidence="2">
    <location>
        <begin position="550"/>
        <end position="564"/>
    </location>
</feature>
<dbReference type="PANTHER" id="PTHR19321">
    <property type="entry name" value="PROTEIN REGULATOR OF CYTOKINESIS 1 PRC1-RELATED"/>
    <property type="match status" value="1"/>
</dbReference>
<dbReference type="Proteomes" id="UP000235672">
    <property type="component" value="Unassembled WGS sequence"/>
</dbReference>
<name>A0A2J6Q6Q7_9HELO</name>
<protein>
    <recommendedName>
        <fullName evidence="5">Microtubule associated protein</fullName>
    </recommendedName>
</protein>
<evidence type="ECO:0000256" key="2">
    <source>
        <dbReference type="SAM" id="MobiDB-lite"/>
    </source>
</evidence>
<dbReference type="OrthoDB" id="642895at2759"/>
<dbReference type="GO" id="GO:1990023">
    <property type="term" value="C:mitotic spindle midzone"/>
    <property type="evidence" value="ECO:0007669"/>
    <property type="project" value="TreeGrafter"/>
</dbReference>